<dbReference type="Pfam" id="PF11193">
    <property type="entry name" value="DUF2812"/>
    <property type="match status" value="1"/>
</dbReference>
<organism evidence="2 3">
    <name type="scientific">Ornithinibacillus salinisoli</name>
    <dbReference type="NCBI Taxonomy" id="1848459"/>
    <lineage>
        <taxon>Bacteria</taxon>
        <taxon>Bacillati</taxon>
        <taxon>Bacillota</taxon>
        <taxon>Bacilli</taxon>
        <taxon>Bacillales</taxon>
        <taxon>Bacillaceae</taxon>
        <taxon>Ornithinibacillus</taxon>
    </lineage>
</organism>
<evidence type="ECO:0000313" key="3">
    <source>
        <dbReference type="Proteomes" id="UP001597383"/>
    </source>
</evidence>
<dbReference type="RefSeq" id="WP_377555020.1">
    <property type="nucleotide sequence ID" value="NZ_JBHUHQ010000006.1"/>
</dbReference>
<feature type="transmembrane region" description="Helical" evidence="1">
    <location>
        <begin position="205"/>
        <end position="222"/>
    </location>
</feature>
<evidence type="ECO:0000313" key="2">
    <source>
        <dbReference type="EMBL" id="MFD2043292.1"/>
    </source>
</evidence>
<dbReference type="InterPro" id="IPR021359">
    <property type="entry name" value="DUF2812"/>
</dbReference>
<dbReference type="EMBL" id="JBHUHQ010000006">
    <property type="protein sequence ID" value="MFD2043292.1"/>
    <property type="molecule type" value="Genomic_DNA"/>
</dbReference>
<gene>
    <name evidence="2" type="ORF">ACFSJF_03210</name>
</gene>
<keyword evidence="3" id="KW-1185">Reference proteome</keyword>
<feature type="transmembrane region" description="Helical" evidence="1">
    <location>
        <begin position="153"/>
        <end position="172"/>
    </location>
</feature>
<accession>A0ABW4VUB5</accession>
<sequence>MTKKKRRIWWLDIWNIEEQESWLTDMSRKGWKLTKVGQLFATFEQIEPQELNYRCEVFKWNNRHEQNRKSFYEEAGWEYVGSRQHVHIFREVVNTISTEIHTEPIEQAASLTILRSSLQTRAWTTLILSAIIILVQILTFQHDNVRYFTDESFIPSLMFIPYIIFTNLYMMFGRIHLTRMFRRLESGELLNHDVHYKRVLNRNKAIGYSLIILFVIFISFLVPDIVKIGSQDRYPDIPNEEIPIIQMADIINESTFTPISQGDYINFYRVESNILVPKQYELHQNVEVPEKTWEDKSSIYDPFLQSYGYEVRNEWFAERLVQSLLADNTETFKSYVYQRNSVVDELWFWQDDSHFDYIIRDGKMVYRVVYYGMESMEEVLKQNLAILPG</sequence>
<dbReference type="Proteomes" id="UP001597383">
    <property type="component" value="Unassembled WGS sequence"/>
</dbReference>
<keyword evidence="1" id="KW-0812">Transmembrane</keyword>
<evidence type="ECO:0000256" key="1">
    <source>
        <dbReference type="SAM" id="Phobius"/>
    </source>
</evidence>
<keyword evidence="1" id="KW-1133">Transmembrane helix</keyword>
<proteinExistence type="predicted"/>
<comment type="caution">
    <text evidence="2">The sequence shown here is derived from an EMBL/GenBank/DDBJ whole genome shotgun (WGS) entry which is preliminary data.</text>
</comment>
<protein>
    <submittedName>
        <fullName evidence="2">DUF2812 domain-containing protein</fullName>
    </submittedName>
</protein>
<reference evidence="3" key="1">
    <citation type="journal article" date="2019" name="Int. J. Syst. Evol. Microbiol.">
        <title>The Global Catalogue of Microorganisms (GCM) 10K type strain sequencing project: providing services to taxonomists for standard genome sequencing and annotation.</title>
        <authorList>
            <consortium name="The Broad Institute Genomics Platform"/>
            <consortium name="The Broad Institute Genome Sequencing Center for Infectious Disease"/>
            <person name="Wu L."/>
            <person name="Ma J."/>
        </authorList>
    </citation>
    <scope>NUCLEOTIDE SEQUENCE [LARGE SCALE GENOMIC DNA]</scope>
    <source>
        <strain evidence="3">R28</strain>
    </source>
</reference>
<name>A0ABW4VUB5_9BACI</name>
<keyword evidence="1" id="KW-0472">Membrane</keyword>
<feature type="transmembrane region" description="Helical" evidence="1">
    <location>
        <begin position="122"/>
        <end position="141"/>
    </location>
</feature>